<reference evidence="1 2" key="1">
    <citation type="submission" date="2018-11" db="EMBL/GenBank/DDBJ databases">
        <authorList>
            <consortium name="Pathogen Informatics"/>
        </authorList>
    </citation>
    <scope>NUCLEOTIDE SEQUENCE [LARGE SCALE GENOMIC DNA]</scope>
    <source>
        <strain evidence="1 2">Zambia</strain>
    </source>
</reference>
<evidence type="ECO:0000313" key="1">
    <source>
        <dbReference type="EMBL" id="VDP27726.1"/>
    </source>
</evidence>
<evidence type="ECO:0000313" key="2">
    <source>
        <dbReference type="Proteomes" id="UP000277204"/>
    </source>
</evidence>
<accession>A0A183MQR8</accession>
<dbReference type="Proteomes" id="UP000277204">
    <property type="component" value="Unassembled WGS sequence"/>
</dbReference>
<dbReference type="EMBL" id="UZAI01017640">
    <property type="protein sequence ID" value="VDP27726.1"/>
    <property type="molecule type" value="Genomic_DNA"/>
</dbReference>
<organism evidence="1 2">
    <name type="scientific">Schistosoma margrebowiei</name>
    <dbReference type="NCBI Taxonomy" id="48269"/>
    <lineage>
        <taxon>Eukaryota</taxon>
        <taxon>Metazoa</taxon>
        <taxon>Spiralia</taxon>
        <taxon>Lophotrochozoa</taxon>
        <taxon>Platyhelminthes</taxon>
        <taxon>Trematoda</taxon>
        <taxon>Digenea</taxon>
        <taxon>Strigeidida</taxon>
        <taxon>Schistosomatoidea</taxon>
        <taxon>Schistosomatidae</taxon>
        <taxon>Schistosoma</taxon>
    </lineage>
</organism>
<keyword evidence="2" id="KW-1185">Reference proteome</keyword>
<sequence length="135" mass="15692">MNVIQRYTPRNDSNDDGKDQFCLRRQSIIEKSPEKDLTVLTEDLDGQIGIDNTGYDDVMGRHRLTILANTEFKLTLIKEERTTTKNNCKAIKETLNSTYLEVLDRKKHHHKKWISIETLNRMKESKNKKAAINSS</sequence>
<name>A0A183MQR8_9TREM</name>
<gene>
    <name evidence="1" type="ORF">SMRZ_LOCUS18393</name>
</gene>
<dbReference type="AlphaFoldDB" id="A0A183MQR8"/>
<proteinExistence type="predicted"/>
<protein>
    <submittedName>
        <fullName evidence="1">Uncharacterized protein</fullName>
    </submittedName>
</protein>